<organism evidence="1 2">
    <name type="scientific">Elysia crispata</name>
    <name type="common">lettuce slug</name>
    <dbReference type="NCBI Taxonomy" id="231223"/>
    <lineage>
        <taxon>Eukaryota</taxon>
        <taxon>Metazoa</taxon>
        <taxon>Spiralia</taxon>
        <taxon>Lophotrochozoa</taxon>
        <taxon>Mollusca</taxon>
        <taxon>Gastropoda</taxon>
        <taxon>Heterobranchia</taxon>
        <taxon>Euthyneura</taxon>
        <taxon>Panpulmonata</taxon>
        <taxon>Sacoglossa</taxon>
        <taxon>Placobranchoidea</taxon>
        <taxon>Plakobranchidae</taxon>
        <taxon>Elysia</taxon>
    </lineage>
</organism>
<evidence type="ECO:0000313" key="1">
    <source>
        <dbReference type="EMBL" id="KAK3779445.1"/>
    </source>
</evidence>
<comment type="caution">
    <text evidence="1">The sequence shown here is derived from an EMBL/GenBank/DDBJ whole genome shotgun (WGS) entry which is preliminary data.</text>
</comment>
<protein>
    <submittedName>
        <fullName evidence="1">Uncharacterized protein</fullName>
    </submittedName>
</protein>
<dbReference type="AlphaFoldDB" id="A0AAE1DRC0"/>
<name>A0AAE1DRC0_9GAST</name>
<proteinExistence type="predicted"/>
<evidence type="ECO:0000313" key="2">
    <source>
        <dbReference type="Proteomes" id="UP001283361"/>
    </source>
</evidence>
<dbReference type="Proteomes" id="UP001283361">
    <property type="component" value="Unassembled WGS sequence"/>
</dbReference>
<dbReference type="EMBL" id="JAWDGP010002826">
    <property type="protein sequence ID" value="KAK3779445.1"/>
    <property type="molecule type" value="Genomic_DNA"/>
</dbReference>
<keyword evidence="2" id="KW-1185">Reference proteome</keyword>
<gene>
    <name evidence="1" type="ORF">RRG08_001127</name>
</gene>
<reference evidence="1" key="1">
    <citation type="journal article" date="2023" name="G3 (Bethesda)">
        <title>A reference genome for the long-term kleptoplast-retaining sea slug Elysia crispata morphotype clarki.</title>
        <authorList>
            <person name="Eastman K.E."/>
            <person name="Pendleton A.L."/>
            <person name="Shaikh M.A."/>
            <person name="Suttiyut T."/>
            <person name="Ogas R."/>
            <person name="Tomko P."/>
            <person name="Gavelis G."/>
            <person name="Widhalm J.R."/>
            <person name="Wisecaver J.H."/>
        </authorList>
    </citation>
    <scope>NUCLEOTIDE SEQUENCE</scope>
    <source>
        <strain evidence="1">ECLA1</strain>
    </source>
</reference>
<sequence>MVALNNSRTTVTVPYTVHKEKCFVVRNRPHTTVILFSHRVLAVWSIESTERQVVSHPPGSRLVSWQMPWASLDLDWTVRGSAHPRAALALSLN</sequence>
<accession>A0AAE1DRC0</accession>